<dbReference type="EMBL" id="JAIQCV010000005">
    <property type="protein sequence ID" value="KAH1097098.1"/>
    <property type="molecule type" value="Genomic_DNA"/>
</dbReference>
<evidence type="ECO:0000313" key="2">
    <source>
        <dbReference type="Proteomes" id="UP000828251"/>
    </source>
</evidence>
<keyword evidence="2" id="KW-1185">Reference proteome</keyword>
<sequence length="122" mass="13648">MPALVSFYPSLSFSSCEAKYVDEKGLKEPASFRSSFRELESVNAIICLLSRPTLPGQIVLLLLYCCTNLMLTMRCNLFGPLAIDTNIFLVFYPINGKGKIFSGTHHQDLWNGVVYICMEGEV</sequence>
<dbReference type="Proteomes" id="UP000828251">
    <property type="component" value="Unassembled WGS sequence"/>
</dbReference>
<comment type="caution">
    <text evidence="1">The sequence shown here is derived from an EMBL/GenBank/DDBJ whole genome shotgun (WGS) entry which is preliminary data.</text>
</comment>
<evidence type="ECO:0000313" key="1">
    <source>
        <dbReference type="EMBL" id="KAH1097098.1"/>
    </source>
</evidence>
<protein>
    <submittedName>
        <fullName evidence="1">Uncharacterized protein</fullName>
    </submittedName>
</protein>
<reference evidence="1 2" key="1">
    <citation type="journal article" date="2021" name="Plant Biotechnol. J.">
        <title>Multi-omics assisted identification of the key and species-specific regulatory components of drought-tolerant mechanisms in Gossypium stocksii.</title>
        <authorList>
            <person name="Yu D."/>
            <person name="Ke L."/>
            <person name="Zhang D."/>
            <person name="Wu Y."/>
            <person name="Sun Y."/>
            <person name="Mei J."/>
            <person name="Sun J."/>
            <person name="Sun Y."/>
        </authorList>
    </citation>
    <scope>NUCLEOTIDE SEQUENCE [LARGE SCALE GENOMIC DNA]</scope>
    <source>
        <strain evidence="2">cv. E1</strain>
        <tissue evidence="1">Leaf</tissue>
    </source>
</reference>
<dbReference type="AlphaFoldDB" id="A0A9D4A783"/>
<name>A0A9D4A783_9ROSI</name>
<gene>
    <name evidence="1" type="ORF">J1N35_014019</name>
</gene>
<organism evidence="1 2">
    <name type="scientific">Gossypium stocksii</name>
    <dbReference type="NCBI Taxonomy" id="47602"/>
    <lineage>
        <taxon>Eukaryota</taxon>
        <taxon>Viridiplantae</taxon>
        <taxon>Streptophyta</taxon>
        <taxon>Embryophyta</taxon>
        <taxon>Tracheophyta</taxon>
        <taxon>Spermatophyta</taxon>
        <taxon>Magnoliopsida</taxon>
        <taxon>eudicotyledons</taxon>
        <taxon>Gunneridae</taxon>
        <taxon>Pentapetalae</taxon>
        <taxon>rosids</taxon>
        <taxon>malvids</taxon>
        <taxon>Malvales</taxon>
        <taxon>Malvaceae</taxon>
        <taxon>Malvoideae</taxon>
        <taxon>Gossypium</taxon>
    </lineage>
</organism>
<accession>A0A9D4A783</accession>
<proteinExistence type="predicted"/>